<proteinExistence type="evidence at transcript level"/>
<dbReference type="EMBL" id="GACK01007745">
    <property type="protein sequence ID" value="JAA57289.1"/>
    <property type="molecule type" value="mRNA"/>
</dbReference>
<feature type="transmembrane region" description="Helical" evidence="1">
    <location>
        <begin position="12"/>
        <end position="33"/>
    </location>
</feature>
<dbReference type="PANTHER" id="PTHR46830">
    <property type="entry name" value="TRANSFERASE, PUTATIVE-RELATED"/>
    <property type="match status" value="1"/>
</dbReference>
<reference evidence="2" key="1">
    <citation type="submission" date="2012-11" db="EMBL/GenBank/DDBJ databases">
        <authorList>
            <person name="Lucero-Rivera Y.E."/>
            <person name="Tovar-Ramirez D."/>
        </authorList>
    </citation>
    <scope>NUCLEOTIDE SEQUENCE</scope>
    <source>
        <tissue evidence="2">Salivary gland</tissue>
    </source>
</reference>
<sequence length="352" mass="40779">MKLCSCIMKPFTIRHFCCLVVLTVILGMATYYVRYQIEPRYSIQSFYCWDRPVPQVAVEEHEDTFVPNIVHFVRLGDAPLSFIEVVSIRAAWLQQKPDSLMIHCDNCSATTGSENWKHIKDIPLLTLNYVEKPETIFGIEISCIQHASDIVRIKVLRKYGGIYLDSDSYIVKSLDKYRRYETAIGWPPGQNIGNQIIVAHKRSEFLRLYYESYRKYRPDLWYYNGGELPTQEILGKNPDLVYRVPCDFGVHEHIVLTLFEQSNDDWRNFSAVHVFFRHRTHYIPSDKFGPINFETIGRYDANFGKMARLVLTGSTRLGGSMVKNISLMSAETLDYSDGCGYLCRLMSLSTPW</sequence>
<evidence type="ECO:0000313" key="2">
    <source>
        <dbReference type="EMBL" id="JAA57289.1"/>
    </source>
</evidence>
<evidence type="ECO:0000256" key="1">
    <source>
        <dbReference type="SAM" id="Phobius"/>
    </source>
</evidence>
<dbReference type="SUPFAM" id="SSF53448">
    <property type="entry name" value="Nucleotide-diphospho-sugar transferases"/>
    <property type="match status" value="1"/>
</dbReference>
<reference evidence="2" key="2">
    <citation type="journal article" date="2015" name="J. Proteomics">
        <title>Sexual differences in the sialomes of the zebra tick, Rhipicephalus pulchellus.</title>
        <authorList>
            <person name="Tan A.W."/>
            <person name="Francischetti I.M."/>
            <person name="Slovak M."/>
            <person name="Kini R.M."/>
            <person name="Ribeiro J.M."/>
        </authorList>
    </citation>
    <scope>NUCLEOTIDE SEQUENCE</scope>
    <source>
        <tissue evidence="2">Salivary gland</tissue>
    </source>
</reference>
<dbReference type="InterPro" id="IPR007577">
    <property type="entry name" value="GlycoTrfase_DXD_sugar-bd_CS"/>
</dbReference>
<keyword evidence="1" id="KW-0472">Membrane</keyword>
<accession>L7M2G1</accession>
<keyword evidence="1" id="KW-0812">Transmembrane</keyword>
<dbReference type="PANTHER" id="PTHR46830:SF1">
    <property type="entry name" value="ALPHA-1,4-N-ACETYLGLUCOSAMINYLTRANSFERASE"/>
    <property type="match status" value="1"/>
</dbReference>
<name>L7M2G1_RHIPC</name>
<dbReference type="Pfam" id="PF04488">
    <property type="entry name" value="Gly_transf_sug"/>
    <property type="match status" value="1"/>
</dbReference>
<protein>
    <submittedName>
        <fullName evidence="2">Putative secreted protein</fullName>
    </submittedName>
</protein>
<dbReference type="InterPro" id="IPR029044">
    <property type="entry name" value="Nucleotide-diphossugar_trans"/>
</dbReference>
<dbReference type="Gene3D" id="3.90.550.20">
    <property type="match status" value="1"/>
</dbReference>
<dbReference type="AlphaFoldDB" id="L7M2G1"/>
<keyword evidence="1" id="KW-1133">Transmembrane helix</keyword>
<organism evidence="2">
    <name type="scientific">Rhipicephalus pulchellus</name>
    <name type="common">Yellow backed tick</name>
    <name type="synonym">Dermacentor pulchellus</name>
    <dbReference type="NCBI Taxonomy" id="72859"/>
    <lineage>
        <taxon>Eukaryota</taxon>
        <taxon>Metazoa</taxon>
        <taxon>Ecdysozoa</taxon>
        <taxon>Arthropoda</taxon>
        <taxon>Chelicerata</taxon>
        <taxon>Arachnida</taxon>
        <taxon>Acari</taxon>
        <taxon>Parasitiformes</taxon>
        <taxon>Ixodida</taxon>
        <taxon>Ixodoidea</taxon>
        <taxon>Ixodidae</taxon>
        <taxon>Rhipicephalinae</taxon>
        <taxon>Rhipicephalus</taxon>
        <taxon>Rhipicephalus</taxon>
    </lineage>
</organism>